<dbReference type="InterPro" id="IPR050250">
    <property type="entry name" value="Macrolide_Exporter_MacB"/>
</dbReference>
<keyword evidence="3" id="KW-1185">Reference proteome</keyword>
<keyword evidence="1" id="KW-0472">Membrane</keyword>
<dbReference type="GO" id="GO:0022857">
    <property type="term" value="F:transmembrane transporter activity"/>
    <property type="evidence" value="ECO:0007669"/>
    <property type="project" value="TreeGrafter"/>
</dbReference>
<comment type="caution">
    <text evidence="2">The sequence shown here is derived from an EMBL/GenBank/DDBJ whole genome shotgun (WGS) entry which is preliminary data.</text>
</comment>
<dbReference type="PANTHER" id="PTHR30572">
    <property type="entry name" value="MEMBRANE COMPONENT OF TRANSPORTER-RELATED"/>
    <property type="match status" value="1"/>
</dbReference>
<feature type="transmembrane region" description="Helical" evidence="1">
    <location>
        <begin position="339"/>
        <end position="358"/>
    </location>
</feature>
<dbReference type="PANTHER" id="PTHR30572:SF18">
    <property type="entry name" value="ABC-TYPE MACROLIDE FAMILY EXPORT SYSTEM PERMEASE COMPONENT 2"/>
    <property type="match status" value="1"/>
</dbReference>
<dbReference type="STRING" id="1294142.CINTURNW_3801"/>
<proteinExistence type="predicted"/>
<name>U2NIC1_9CLOT</name>
<dbReference type="eggNOG" id="COG0577">
    <property type="taxonomic scope" value="Bacteria"/>
</dbReference>
<dbReference type="PATRIC" id="fig|1294142.3.peg.3964"/>
<feature type="transmembrane region" description="Helical" evidence="1">
    <location>
        <begin position="386"/>
        <end position="410"/>
    </location>
</feature>
<evidence type="ECO:0000313" key="3">
    <source>
        <dbReference type="Proteomes" id="UP000016721"/>
    </source>
</evidence>
<feature type="transmembrane region" description="Helical" evidence="1">
    <location>
        <begin position="292"/>
        <end position="318"/>
    </location>
</feature>
<accession>U2NIC1</accession>
<dbReference type="RefSeq" id="WP_021803727.1">
    <property type="nucleotide sequence ID" value="NZ_KI273145.1"/>
</dbReference>
<dbReference type="EMBL" id="APJA01000024">
    <property type="protein sequence ID" value="ERK28893.1"/>
    <property type="molecule type" value="Genomic_DNA"/>
</dbReference>
<gene>
    <name evidence="2" type="ORF">CINTURNW_3801</name>
</gene>
<evidence type="ECO:0000256" key="1">
    <source>
        <dbReference type="SAM" id="Phobius"/>
    </source>
</evidence>
<keyword evidence="1" id="KW-1133">Transmembrane helix</keyword>
<feature type="transmembrane region" description="Helical" evidence="1">
    <location>
        <begin position="16"/>
        <end position="40"/>
    </location>
</feature>
<dbReference type="GO" id="GO:0005886">
    <property type="term" value="C:plasma membrane"/>
    <property type="evidence" value="ECO:0007669"/>
    <property type="project" value="UniProtKB-SubCell"/>
</dbReference>
<reference evidence="2 3" key="1">
    <citation type="journal article" date="2013" name="Genome Announc.">
        <title>Draft Genome Sequence of the Hydrogen- and Ethanol-Producing Bacterium Clostridium intestinale Strain URNW.</title>
        <authorList>
            <person name="Lal S."/>
            <person name="Ramachandran U."/>
            <person name="Zhang X."/>
            <person name="Sparling R."/>
            <person name="Levin D.B."/>
        </authorList>
    </citation>
    <scope>NUCLEOTIDE SEQUENCE [LARGE SCALE GENOMIC DNA]</scope>
    <source>
        <strain evidence="2 3">URNW</strain>
    </source>
</reference>
<keyword evidence="1" id="KW-0812">Transmembrane</keyword>
<protein>
    <submittedName>
        <fullName evidence="2">ABC transporter permease</fullName>
    </submittedName>
</protein>
<organism evidence="2 3">
    <name type="scientific">Clostridium intestinale URNW</name>
    <dbReference type="NCBI Taxonomy" id="1294142"/>
    <lineage>
        <taxon>Bacteria</taxon>
        <taxon>Bacillati</taxon>
        <taxon>Bacillota</taxon>
        <taxon>Clostridia</taxon>
        <taxon>Eubacteriales</taxon>
        <taxon>Clostridiaceae</taxon>
        <taxon>Clostridium</taxon>
    </lineage>
</organism>
<dbReference type="OrthoDB" id="1897773at2"/>
<sequence length="423" mass="49157">MIRFKSSLKELWNRKILTFLIILQLALGLFHIILSVNVYYSMNYLKNNNNNSLLDMNTTYILRTNNRMSSMVLEENIKNKVQDVYKELNNSNLIDNYGTYSVMQEELLNSSRKITEDLKDTLTSPEMHRDKPTFETITINKGYYDMLKNFIYKGTGFTSEDFKSKVSGKRGVILGSFFEKYFEIGDVINDKYIVYGFIKKEKFIPTQNDGYIYSKFDKRMFIPKTSETNPTPEDYYLELVQETMLKIKNKETADKINKMLTDKGQDLQLYIKNLGESINDTSTQENETEKPMVVMEIIITIFFILGIVITTLYSILLRKREFGIKLAFGESMQGLFKQIITENFISVSIGFLLSLAYFRIKYADVFKYADISEIAGVFDVKLTPPILLILFLITFSIVMVSNIIVFQLFIKKLQLKDLMGGME</sequence>
<evidence type="ECO:0000313" key="2">
    <source>
        <dbReference type="EMBL" id="ERK28893.1"/>
    </source>
</evidence>
<dbReference type="AlphaFoldDB" id="U2NIC1"/>
<dbReference type="Proteomes" id="UP000016721">
    <property type="component" value="Unassembled WGS sequence"/>
</dbReference>
<dbReference type="HOGENOM" id="CLU_053806_0_0_9"/>